<sequence length="203" mass="22476">MKDGSKPNWLRRLYNWTIHWATTPQAVPALVTIAFIESSFFPIPPDVLLLALCFAHPKKWAHFAFWCTVGSVAGGVFGWWIGHALWGVVAPWFFAHVPGFTEATFLKVEGFYQQNAFLFILTAAFTPIPFKVFTVASGVFAVPLPTLVSASILGRAGRFFLVAAVIRLGGVKLKPHIEKYLEVAVTLLFLLGIGGFIAIKWLK</sequence>
<dbReference type="PANTHER" id="PTHR42709">
    <property type="entry name" value="ALKALINE PHOSPHATASE LIKE PROTEIN"/>
    <property type="match status" value="1"/>
</dbReference>
<organism evidence="2 3">
    <name type="scientific">Verrucomicrobia subdivision 6 bacterium BACL9 MAG-120507-bin52</name>
    <dbReference type="NCBI Taxonomy" id="1655590"/>
    <lineage>
        <taxon>Bacteria</taxon>
        <taxon>Pseudomonadati</taxon>
        <taxon>Verrucomicrobiota</taxon>
        <taxon>Verrucomicrobiia</taxon>
        <taxon>Verrucomicrobiales</taxon>
        <taxon>Verrucomicrobia subdivision 6</taxon>
    </lineage>
</organism>
<dbReference type="Proteomes" id="UP000051269">
    <property type="component" value="Unassembled WGS sequence"/>
</dbReference>
<feature type="transmembrane region" description="Helical" evidence="1">
    <location>
        <begin position="21"/>
        <end position="43"/>
    </location>
</feature>
<keyword evidence="1" id="KW-0812">Transmembrane</keyword>
<evidence type="ECO:0008006" key="4">
    <source>
        <dbReference type="Google" id="ProtNLM"/>
    </source>
</evidence>
<name>A0A0R2RR81_9BACT</name>
<keyword evidence="1" id="KW-1133">Transmembrane helix</keyword>
<gene>
    <name evidence="2" type="ORF">ABR82_05115</name>
</gene>
<feature type="transmembrane region" description="Helical" evidence="1">
    <location>
        <begin position="116"/>
        <end position="141"/>
    </location>
</feature>
<dbReference type="GO" id="GO:0005886">
    <property type="term" value="C:plasma membrane"/>
    <property type="evidence" value="ECO:0007669"/>
    <property type="project" value="TreeGrafter"/>
</dbReference>
<evidence type="ECO:0000313" key="3">
    <source>
        <dbReference type="Proteomes" id="UP000051269"/>
    </source>
</evidence>
<feature type="transmembrane region" description="Helical" evidence="1">
    <location>
        <begin position="147"/>
        <end position="168"/>
    </location>
</feature>
<dbReference type="InterPro" id="IPR051311">
    <property type="entry name" value="DedA_domain"/>
</dbReference>
<keyword evidence="1" id="KW-0472">Membrane</keyword>
<reference evidence="2 3" key="1">
    <citation type="submission" date="2015-10" db="EMBL/GenBank/DDBJ databases">
        <title>Metagenome-Assembled Genomes uncover a global brackish microbiome.</title>
        <authorList>
            <person name="Hugerth L.W."/>
            <person name="Larsson J."/>
            <person name="Alneberg J."/>
            <person name="Lindh M.V."/>
            <person name="Legrand C."/>
            <person name="Pinhassi J."/>
            <person name="Andersson A.F."/>
        </authorList>
    </citation>
    <scope>NUCLEOTIDE SEQUENCE [LARGE SCALE GENOMIC DNA]</scope>
    <source>
        <strain evidence="2">BACL18 MAG-120507-bin52</strain>
    </source>
</reference>
<evidence type="ECO:0000313" key="2">
    <source>
        <dbReference type="EMBL" id="KRO62973.1"/>
    </source>
</evidence>
<feature type="transmembrane region" description="Helical" evidence="1">
    <location>
        <begin position="63"/>
        <end position="95"/>
    </location>
</feature>
<evidence type="ECO:0000256" key="1">
    <source>
        <dbReference type="SAM" id="Phobius"/>
    </source>
</evidence>
<feature type="transmembrane region" description="Helical" evidence="1">
    <location>
        <begin position="180"/>
        <end position="202"/>
    </location>
</feature>
<protein>
    <recommendedName>
        <fullName evidence="4">Cytochrome B</fullName>
    </recommendedName>
</protein>
<accession>A0A0R2RR81</accession>
<dbReference type="EMBL" id="LIBO01000017">
    <property type="protein sequence ID" value="KRO62973.1"/>
    <property type="molecule type" value="Genomic_DNA"/>
</dbReference>
<comment type="caution">
    <text evidence="2">The sequence shown here is derived from an EMBL/GenBank/DDBJ whole genome shotgun (WGS) entry which is preliminary data.</text>
</comment>
<dbReference type="PANTHER" id="PTHR42709:SF11">
    <property type="entry name" value="DEDA FAMILY PROTEIN"/>
    <property type="match status" value="1"/>
</dbReference>
<proteinExistence type="predicted"/>
<dbReference type="AlphaFoldDB" id="A0A0R2RR81"/>